<dbReference type="AlphaFoldDB" id="A0A9X7VWE9"/>
<evidence type="ECO:0000256" key="5">
    <source>
        <dbReference type="ARBA" id="ARBA00022617"/>
    </source>
</evidence>
<dbReference type="RefSeq" id="WP_206655653.1">
    <property type="nucleotide sequence ID" value="NZ_CP071182.1"/>
</dbReference>
<dbReference type="GO" id="GO:0020037">
    <property type="term" value="F:heme binding"/>
    <property type="evidence" value="ECO:0007669"/>
    <property type="project" value="TreeGrafter"/>
</dbReference>
<keyword evidence="11 12" id="KW-0472">Membrane</keyword>
<dbReference type="KEGG" id="afx:JZ786_17520"/>
<evidence type="ECO:0000256" key="6">
    <source>
        <dbReference type="ARBA" id="ARBA00022692"/>
    </source>
</evidence>
<dbReference type="Proteomes" id="UP000663505">
    <property type="component" value="Chromosome"/>
</dbReference>
<protein>
    <submittedName>
        <fullName evidence="13">Cytochrome ubiquinol oxidase subunit I</fullName>
    </submittedName>
</protein>
<evidence type="ECO:0000256" key="10">
    <source>
        <dbReference type="ARBA" id="ARBA00023004"/>
    </source>
</evidence>
<feature type="transmembrane region" description="Helical" evidence="12">
    <location>
        <begin position="184"/>
        <end position="205"/>
    </location>
</feature>
<sequence>MWVVWLDRWQFGITTVYHFLFVPLTIGLAFLISIMETLYIVKNDNMYRRMAQFWGKLFLINFAIGVVTGIMQEFQFGMNWSNYSRFVGDVFGPPLAIESLAAFFLESVFIGAWFFGWDKLPKKVHALSIWMVAVGVSLSAFWILTANAFMQEPVGYVMTGGRAQMNSFGALITNPQIRVEFPHVWLGAVSTGAFFVTGVSAYYLLRRREVKLFAQSFRIAVYTGLVSSVLVAVVGHAQGQLLIHTQPMKMAASEALWHTSPYHAPWSLVAWIDTLHHRNPIDIEIPYALSILSYNHTYGSVPGIDELQAQYVQQYGPGNYIPSIWVTFWTFRLMVFAGTLMMVLALYGAFRGLRDDEWLIKRGTYLRLMPWAIVLPFVANTTGWLMTEMGRQPWAVNGLLKTTDGISPTVGAPLVLMTIIGFGLVYAVFAVVDVYLFVKFIRLGPDSEFGPDEMDAKTPVAVFDP</sequence>
<evidence type="ECO:0000313" key="13">
    <source>
        <dbReference type="EMBL" id="QSO46284.1"/>
    </source>
</evidence>
<keyword evidence="9 12" id="KW-1133">Transmembrane helix</keyword>
<dbReference type="GO" id="GO:0019646">
    <property type="term" value="P:aerobic electron transport chain"/>
    <property type="evidence" value="ECO:0007669"/>
    <property type="project" value="InterPro"/>
</dbReference>
<feature type="transmembrane region" description="Helical" evidence="12">
    <location>
        <begin position="127"/>
        <end position="150"/>
    </location>
</feature>
<dbReference type="GO" id="GO:0070069">
    <property type="term" value="C:cytochrome complex"/>
    <property type="evidence" value="ECO:0007669"/>
    <property type="project" value="UniProtKB-UniRule"/>
</dbReference>
<feature type="transmembrane region" description="Helical" evidence="12">
    <location>
        <begin position="324"/>
        <end position="347"/>
    </location>
</feature>
<reference evidence="13 14" key="1">
    <citation type="submission" date="2021-02" db="EMBL/GenBank/DDBJ databases">
        <title>Alicyclobacillus curvatus sp. nov. and Alicyclobacillus mengziensis sp. nov., two acidophilic bacteria isolated from acid mine drainage.</title>
        <authorList>
            <person name="Huang Y."/>
        </authorList>
    </citation>
    <scope>NUCLEOTIDE SEQUENCE [LARGE SCALE GENOMIC DNA]</scope>
    <source>
        <strain evidence="13 14">S30H14</strain>
    </source>
</reference>
<feature type="transmembrane region" description="Helical" evidence="12">
    <location>
        <begin position="91"/>
        <end position="115"/>
    </location>
</feature>
<evidence type="ECO:0000256" key="1">
    <source>
        <dbReference type="ARBA" id="ARBA00004651"/>
    </source>
</evidence>
<feature type="transmembrane region" description="Helical" evidence="12">
    <location>
        <begin position="368"/>
        <end position="386"/>
    </location>
</feature>
<dbReference type="GO" id="GO:0046872">
    <property type="term" value="F:metal ion binding"/>
    <property type="evidence" value="ECO:0007669"/>
    <property type="project" value="UniProtKB-UniRule"/>
</dbReference>
<proteinExistence type="inferred from homology"/>
<comment type="subcellular location">
    <subcellularLocation>
        <location evidence="1">Cell membrane</location>
        <topology evidence="1">Multi-pass membrane protein</topology>
    </subcellularLocation>
</comment>
<dbReference type="Pfam" id="PF01654">
    <property type="entry name" value="Cyt_bd_oxida_I"/>
    <property type="match status" value="1"/>
</dbReference>
<evidence type="ECO:0000256" key="7">
    <source>
        <dbReference type="ARBA" id="ARBA00022723"/>
    </source>
</evidence>
<dbReference type="GO" id="GO:0005886">
    <property type="term" value="C:plasma membrane"/>
    <property type="evidence" value="ECO:0007669"/>
    <property type="project" value="UniProtKB-SubCell"/>
</dbReference>
<feature type="transmembrane region" description="Helical" evidence="12">
    <location>
        <begin position="20"/>
        <end position="41"/>
    </location>
</feature>
<keyword evidence="10 12" id="KW-0408">Iron</keyword>
<dbReference type="EMBL" id="CP071182">
    <property type="protein sequence ID" value="QSO46284.1"/>
    <property type="molecule type" value="Genomic_DNA"/>
</dbReference>
<dbReference type="InterPro" id="IPR002585">
    <property type="entry name" value="Cyt-d_ubiquinol_oxidase_su_1"/>
</dbReference>
<keyword evidence="8 12" id="KW-0249">Electron transport</keyword>
<keyword evidence="3 12" id="KW-0813">Transport</keyword>
<dbReference type="PIRSF" id="PIRSF006446">
    <property type="entry name" value="Cyt_quinol_oxidase_1"/>
    <property type="match status" value="1"/>
</dbReference>
<evidence type="ECO:0000256" key="12">
    <source>
        <dbReference type="PIRNR" id="PIRNR006446"/>
    </source>
</evidence>
<feature type="transmembrane region" description="Helical" evidence="12">
    <location>
        <begin position="414"/>
        <end position="438"/>
    </location>
</feature>
<dbReference type="GO" id="GO:0009055">
    <property type="term" value="F:electron transfer activity"/>
    <property type="evidence" value="ECO:0007669"/>
    <property type="project" value="UniProtKB-UniRule"/>
</dbReference>
<evidence type="ECO:0000256" key="3">
    <source>
        <dbReference type="ARBA" id="ARBA00022448"/>
    </source>
</evidence>
<keyword evidence="7 12" id="KW-0479">Metal-binding</keyword>
<feature type="transmembrane region" description="Helical" evidence="12">
    <location>
        <begin position="217"/>
        <end position="237"/>
    </location>
</feature>
<evidence type="ECO:0000256" key="4">
    <source>
        <dbReference type="ARBA" id="ARBA00022475"/>
    </source>
</evidence>
<feature type="transmembrane region" description="Helical" evidence="12">
    <location>
        <begin position="53"/>
        <end position="71"/>
    </location>
</feature>
<keyword evidence="14" id="KW-1185">Reference proteome</keyword>
<dbReference type="PANTHER" id="PTHR30365">
    <property type="entry name" value="CYTOCHROME D UBIQUINOL OXIDASE"/>
    <property type="match status" value="1"/>
</dbReference>
<keyword evidence="4 12" id="KW-1003">Cell membrane</keyword>
<evidence type="ECO:0000256" key="8">
    <source>
        <dbReference type="ARBA" id="ARBA00022982"/>
    </source>
</evidence>
<evidence type="ECO:0000256" key="2">
    <source>
        <dbReference type="ARBA" id="ARBA00009819"/>
    </source>
</evidence>
<evidence type="ECO:0000256" key="11">
    <source>
        <dbReference type="ARBA" id="ARBA00023136"/>
    </source>
</evidence>
<keyword evidence="6 12" id="KW-0812">Transmembrane</keyword>
<keyword evidence="5 12" id="KW-0349">Heme</keyword>
<name>A0A9X7VWE9_9BACL</name>
<gene>
    <name evidence="13" type="ORF">JZ786_17520</name>
</gene>
<evidence type="ECO:0000256" key="9">
    <source>
        <dbReference type="ARBA" id="ARBA00022989"/>
    </source>
</evidence>
<dbReference type="GO" id="GO:0016682">
    <property type="term" value="F:oxidoreductase activity, acting on diphenols and related substances as donors, oxygen as acceptor"/>
    <property type="evidence" value="ECO:0007669"/>
    <property type="project" value="TreeGrafter"/>
</dbReference>
<organism evidence="13 14">
    <name type="scientific">Alicyclobacillus mengziensis</name>
    <dbReference type="NCBI Taxonomy" id="2931921"/>
    <lineage>
        <taxon>Bacteria</taxon>
        <taxon>Bacillati</taxon>
        <taxon>Bacillota</taxon>
        <taxon>Bacilli</taxon>
        <taxon>Bacillales</taxon>
        <taxon>Alicyclobacillaceae</taxon>
        <taxon>Alicyclobacillus</taxon>
    </lineage>
</organism>
<accession>A0A9X7VWE9</accession>
<comment type="similarity">
    <text evidence="2 12">Belongs to the cytochrome ubiquinol oxidase subunit 1 family.</text>
</comment>
<dbReference type="PANTHER" id="PTHR30365:SF15">
    <property type="entry name" value="CYTOCHROME BD UBIQUINOL OXIDASE SUBUNIT 1"/>
    <property type="match status" value="1"/>
</dbReference>
<evidence type="ECO:0000313" key="14">
    <source>
        <dbReference type="Proteomes" id="UP000663505"/>
    </source>
</evidence>